<feature type="compositionally biased region" description="Basic residues" evidence="1">
    <location>
        <begin position="74"/>
        <end position="84"/>
    </location>
</feature>
<keyword evidence="2" id="KW-0808">Transferase</keyword>
<evidence type="ECO:0000256" key="1">
    <source>
        <dbReference type="SAM" id="MobiDB-lite"/>
    </source>
</evidence>
<accession>A0A6J4IP50</accession>
<dbReference type="AlphaFoldDB" id="A0A6J4IP50"/>
<feature type="non-terminal residue" evidence="2">
    <location>
        <position position="1"/>
    </location>
</feature>
<evidence type="ECO:0000313" key="2">
    <source>
        <dbReference type="EMBL" id="CAA9257763.1"/>
    </source>
</evidence>
<dbReference type="EC" id="2.7.8.26" evidence="2"/>
<feature type="compositionally biased region" description="Basic residues" evidence="1">
    <location>
        <begin position="210"/>
        <end position="224"/>
    </location>
</feature>
<sequence>ARRHRLPHAAAGRCRPPAERAHAPLVPGGRGPAGRRARPRLAWARPADPGPGSARRHPGRGRRPRPDRGPSLRRPGRFGRRAARPGRAGPAAGDHGRPRDRRLWPGRRRHGPAAPGRLLRPAPAPAAAAHRPVVRQPHGDGVRGRGAALCPRGRRPRLRLPRGDARGARHRGSWRSSCRGRSRRCRHQGSLRGGRRSGRRPRRGSAGPPAHRRFHGRRPRRVRLRVRDGRPRRGNRPM</sequence>
<dbReference type="GO" id="GO:0051073">
    <property type="term" value="F:adenosylcobinamide-GDP ribazoletransferase activity"/>
    <property type="evidence" value="ECO:0007669"/>
    <property type="project" value="UniProtKB-EC"/>
</dbReference>
<name>A0A6J4IP50_9ACTN</name>
<feature type="compositionally biased region" description="Basic residues" evidence="1">
    <location>
        <begin position="168"/>
        <end position="203"/>
    </location>
</feature>
<dbReference type="EMBL" id="CADCSZ010000162">
    <property type="protein sequence ID" value="CAA9257763.1"/>
    <property type="molecule type" value="Genomic_DNA"/>
</dbReference>
<proteinExistence type="predicted"/>
<feature type="compositionally biased region" description="Low complexity" evidence="1">
    <location>
        <begin position="112"/>
        <end position="129"/>
    </location>
</feature>
<protein>
    <submittedName>
        <fullName evidence="2">Cobalamin synthase</fullName>
        <ecNumber evidence="2">2.7.8.26</ecNumber>
    </submittedName>
</protein>
<feature type="compositionally biased region" description="Basic and acidic residues" evidence="1">
    <location>
        <begin position="94"/>
        <end position="103"/>
    </location>
</feature>
<organism evidence="2">
    <name type="scientific">uncultured Acidimicrobiales bacterium</name>
    <dbReference type="NCBI Taxonomy" id="310071"/>
    <lineage>
        <taxon>Bacteria</taxon>
        <taxon>Bacillati</taxon>
        <taxon>Actinomycetota</taxon>
        <taxon>Acidimicrobiia</taxon>
        <taxon>Acidimicrobiales</taxon>
        <taxon>environmental samples</taxon>
    </lineage>
</organism>
<feature type="compositionally biased region" description="Low complexity" evidence="1">
    <location>
        <begin position="40"/>
        <end position="53"/>
    </location>
</feature>
<feature type="non-terminal residue" evidence="2">
    <location>
        <position position="238"/>
    </location>
</feature>
<gene>
    <name evidence="2" type="ORF">AVDCRST_MAG76-2699</name>
</gene>
<feature type="compositionally biased region" description="Basic residues" evidence="1">
    <location>
        <begin position="54"/>
        <end position="63"/>
    </location>
</feature>
<feature type="region of interest" description="Disordered" evidence="1">
    <location>
        <begin position="1"/>
        <end position="238"/>
    </location>
</feature>
<reference evidence="2" key="1">
    <citation type="submission" date="2020-02" db="EMBL/GenBank/DDBJ databases">
        <authorList>
            <person name="Meier V. D."/>
        </authorList>
    </citation>
    <scope>NUCLEOTIDE SEQUENCE</scope>
    <source>
        <strain evidence="2">AVDCRST_MAG76</strain>
    </source>
</reference>